<dbReference type="Proteomes" id="UP000276133">
    <property type="component" value="Unassembled WGS sequence"/>
</dbReference>
<keyword evidence="2" id="KW-1185">Reference proteome</keyword>
<name>A0A3M7T111_BRAPC</name>
<evidence type="ECO:0000313" key="2">
    <source>
        <dbReference type="Proteomes" id="UP000276133"/>
    </source>
</evidence>
<comment type="caution">
    <text evidence="1">The sequence shown here is derived from an EMBL/GenBank/DDBJ whole genome shotgun (WGS) entry which is preliminary data.</text>
</comment>
<dbReference type="EMBL" id="REGN01000477">
    <property type="protein sequence ID" value="RNA41672.1"/>
    <property type="molecule type" value="Genomic_DNA"/>
</dbReference>
<evidence type="ECO:0000313" key="1">
    <source>
        <dbReference type="EMBL" id="RNA41672.1"/>
    </source>
</evidence>
<sequence length="157" mass="18628">MIYESFTDLILSKLKQILQDGILNLNVKKCYVNILDWYDHILNIQIVLESAENLFHLKIMILFCLRLQFESCQSNSNRLKKNQKFVLKVQKGSIAIDGLIKTAYENCGLYRQIHEKEFFYFYFEFCKIQNTKKQCVHIFFGTHIIIPQILAKQNIII</sequence>
<organism evidence="1 2">
    <name type="scientific">Brachionus plicatilis</name>
    <name type="common">Marine rotifer</name>
    <name type="synonym">Brachionus muelleri</name>
    <dbReference type="NCBI Taxonomy" id="10195"/>
    <lineage>
        <taxon>Eukaryota</taxon>
        <taxon>Metazoa</taxon>
        <taxon>Spiralia</taxon>
        <taxon>Gnathifera</taxon>
        <taxon>Rotifera</taxon>
        <taxon>Eurotatoria</taxon>
        <taxon>Monogononta</taxon>
        <taxon>Pseudotrocha</taxon>
        <taxon>Ploima</taxon>
        <taxon>Brachionidae</taxon>
        <taxon>Brachionus</taxon>
    </lineage>
</organism>
<accession>A0A3M7T111</accession>
<dbReference type="AlphaFoldDB" id="A0A3M7T111"/>
<reference evidence="1 2" key="1">
    <citation type="journal article" date="2018" name="Sci. Rep.">
        <title>Genomic signatures of local adaptation to the degree of environmental predictability in rotifers.</title>
        <authorList>
            <person name="Franch-Gras L."/>
            <person name="Hahn C."/>
            <person name="Garcia-Roger E.M."/>
            <person name="Carmona M.J."/>
            <person name="Serra M."/>
            <person name="Gomez A."/>
        </authorList>
    </citation>
    <scope>NUCLEOTIDE SEQUENCE [LARGE SCALE GENOMIC DNA]</scope>
    <source>
        <strain evidence="1">HYR1</strain>
    </source>
</reference>
<proteinExistence type="predicted"/>
<protein>
    <submittedName>
        <fullName evidence="1">Uncharacterized protein</fullName>
    </submittedName>
</protein>
<gene>
    <name evidence="1" type="ORF">BpHYR1_052785</name>
</gene>